<dbReference type="Proteomes" id="UP000319578">
    <property type="component" value="Unassembled WGS sequence"/>
</dbReference>
<comment type="caution">
    <text evidence="4">The sequence shown here is derived from an EMBL/GenBank/DDBJ whole genome shotgun (WGS) entry which is preliminary data.</text>
</comment>
<dbReference type="PANTHER" id="PTHR30349:SF82">
    <property type="entry name" value="INTEGRASE_RECOMBINASE YOEC-RELATED"/>
    <property type="match status" value="1"/>
</dbReference>
<dbReference type="InterPro" id="IPR050090">
    <property type="entry name" value="Tyrosine_recombinase_XerCD"/>
</dbReference>
<organism evidence="4 5">
    <name type="scientific">Brevibacillus reuszeri</name>
    <dbReference type="NCBI Taxonomy" id="54915"/>
    <lineage>
        <taxon>Bacteria</taxon>
        <taxon>Bacillati</taxon>
        <taxon>Bacillota</taxon>
        <taxon>Bacilli</taxon>
        <taxon>Bacillales</taxon>
        <taxon>Paenibacillaceae</taxon>
        <taxon>Brevibacillus</taxon>
    </lineage>
</organism>
<evidence type="ECO:0000313" key="5">
    <source>
        <dbReference type="Proteomes" id="UP000036834"/>
    </source>
</evidence>
<sequence length="180" mass="21058">MNIVEPIRRKKKLKQMKKVLKFQSARDGFMFVFGINTGLRISDILPLRVCDVRNKSHILIAEKKTGKRKQFLINDKLRKEVDKYIKYKDDSEFLFASERTSKPITRVRAYQIINGAAKKIGLTSIGTHTLRKTFGYHFYQRTRDIATLQMIFNHSHPSITLRYIGINQDMMDDAVDKFSL</sequence>
<dbReference type="Proteomes" id="UP000036834">
    <property type="component" value="Unassembled WGS sequence"/>
</dbReference>
<evidence type="ECO:0000256" key="1">
    <source>
        <dbReference type="ARBA" id="ARBA00023172"/>
    </source>
</evidence>
<protein>
    <submittedName>
        <fullName evidence="3 4">Integrase</fullName>
    </submittedName>
</protein>
<dbReference type="AlphaFoldDB" id="A0A0K9YLD9"/>
<proteinExistence type="predicted"/>
<reference evidence="4" key="2">
    <citation type="submission" date="2015-07" db="EMBL/GenBank/DDBJ databases">
        <title>MeaNS - Measles Nucleotide Surveillance Program.</title>
        <authorList>
            <person name="Tran T."/>
            <person name="Druce J."/>
        </authorList>
    </citation>
    <scope>NUCLEOTIDE SEQUENCE</scope>
    <source>
        <strain evidence="4">DSM 9887</strain>
    </source>
</reference>
<dbReference type="PATRIC" id="fig|54915.3.peg.4572"/>
<name>A0A0K9YLD9_9BACL</name>
<reference evidence="5" key="1">
    <citation type="submission" date="2015-07" db="EMBL/GenBank/DDBJ databases">
        <title>Genome sequencing project for genomic taxonomy and phylogenomics of Bacillus-like bacteria.</title>
        <authorList>
            <person name="Liu B."/>
            <person name="Wang J."/>
            <person name="Zhu Y."/>
            <person name="Liu G."/>
            <person name="Chen Q."/>
            <person name="Chen Z."/>
            <person name="Lan J."/>
            <person name="Che J."/>
            <person name="Ge C."/>
            <person name="Shi H."/>
            <person name="Pan Z."/>
            <person name="Liu X."/>
        </authorList>
    </citation>
    <scope>NUCLEOTIDE SEQUENCE [LARGE SCALE GENOMIC DNA]</scope>
    <source>
        <strain evidence="5">DSM 9887</strain>
    </source>
</reference>
<dbReference type="Pfam" id="PF00589">
    <property type="entry name" value="Phage_integrase"/>
    <property type="match status" value="1"/>
</dbReference>
<dbReference type="InterPro" id="IPR002104">
    <property type="entry name" value="Integrase_catalytic"/>
</dbReference>
<dbReference type="RefSeq" id="WP_049741532.1">
    <property type="nucleotide sequence ID" value="NZ_BJON01000020.1"/>
</dbReference>
<dbReference type="EMBL" id="BJON01000020">
    <property type="protein sequence ID" value="GED71207.1"/>
    <property type="molecule type" value="Genomic_DNA"/>
</dbReference>
<evidence type="ECO:0000313" key="4">
    <source>
        <dbReference type="EMBL" id="KNB69509.1"/>
    </source>
</evidence>
<dbReference type="EMBL" id="LGIQ01000011">
    <property type="protein sequence ID" value="KNB69509.1"/>
    <property type="molecule type" value="Genomic_DNA"/>
</dbReference>
<evidence type="ECO:0000313" key="6">
    <source>
        <dbReference type="Proteomes" id="UP000319578"/>
    </source>
</evidence>
<keyword evidence="1" id="KW-0233">DNA recombination</keyword>
<dbReference type="SUPFAM" id="SSF56349">
    <property type="entry name" value="DNA breaking-rejoining enzymes"/>
    <property type="match status" value="1"/>
</dbReference>
<dbReference type="PANTHER" id="PTHR30349">
    <property type="entry name" value="PHAGE INTEGRASE-RELATED"/>
    <property type="match status" value="1"/>
</dbReference>
<gene>
    <name evidence="3" type="primary">yoeC</name>
    <name evidence="4" type="ORF">ADS79_26960</name>
    <name evidence="3" type="ORF">BRE01_49090</name>
</gene>
<dbReference type="PROSITE" id="PS51898">
    <property type="entry name" value="TYR_RECOMBINASE"/>
    <property type="match status" value="1"/>
</dbReference>
<dbReference type="GO" id="GO:0006310">
    <property type="term" value="P:DNA recombination"/>
    <property type="evidence" value="ECO:0007669"/>
    <property type="project" value="UniProtKB-KW"/>
</dbReference>
<accession>A0A0K9YLD9</accession>
<dbReference type="InterPro" id="IPR011010">
    <property type="entry name" value="DNA_brk_join_enz"/>
</dbReference>
<evidence type="ECO:0000313" key="3">
    <source>
        <dbReference type="EMBL" id="GED71207.1"/>
    </source>
</evidence>
<keyword evidence="6" id="KW-1185">Reference proteome</keyword>
<evidence type="ECO:0000259" key="2">
    <source>
        <dbReference type="PROSITE" id="PS51898"/>
    </source>
</evidence>
<feature type="domain" description="Tyr recombinase" evidence="2">
    <location>
        <begin position="4"/>
        <end position="176"/>
    </location>
</feature>
<dbReference type="STRING" id="54915.ADS79_26960"/>
<dbReference type="InterPro" id="IPR013762">
    <property type="entry name" value="Integrase-like_cat_sf"/>
</dbReference>
<reference evidence="3 6" key="3">
    <citation type="submission" date="2019-06" db="EMBL/GenBank/DDBJ databases">
        <title>Whole genome shotgun sequence of Brevibacillus reuszeri NBRC 15719.</title>
        <authorList>
            <person name="Hosoyama A."/>
            <person name="Uohara A."/>
            <person name="Ohji S."/>
            <person name="Ichikawa N."/>
        </authorList>
    </citation>
    <scope>NUCLEOTIDE SEQUENCE [LARGE SCALE GENOMIC DNA]</scope>
    <source>
        <strain evidence="3 6">NBRC 15719</strain>
    </source>
</reference>
<dbReference type="GO" id="GO:0015074">
    <property type="term" value="P:DNA integration"/>
    <property type="evidence" value="ECO:0007669"/>
    <property type="project" value="InterPro"/>
</dbReference>
<dbReference type="Gene3D" id="1.10.443.10">
    <property type="entry name" value="Intergrase catalytic core"/>
    <property type="match status" value="1"/>
</dbReference>
<dbReference type="GO" id="GO:0003677">
    <property type="term" value="F:DNA binding"/>
    <property type="evidence" value="ECO:0007669"/>
    <property type="project" value="InterPro"/>
</dbReference>
<dbReference type="CDD" id="cd01192">
    <property type="entry name" value="INT_C_like_3"/>
    <property type="match status" value="1"/>
</dbReference>
<dbReference type="OrthoDB" id="9788852at2"/>